<evidence type="ECO:0000256" key="9">
    <source>
        <dbReference type="ARBA" id="ARBA00023316"/>
    </source>
</evidence>
<name>A0ABZ0L194_9BACL</name>
<evidence type="ECO:0000256" key="8">
    <source>
        <dbReference type="ARBA" id="ARBA00022984"/>
    </source>
</evidence>
<evidence type="ECO:0000256" key="6">
    <source>
        <dbReference type="ARBA" id="ARBA00022840"/>
    </source>
</evidence>
<keyword evidence="10" id="KW-0460">Magnesium</keyword>
<dbReference type="Proteomes" id="UP001303902">
    <property type="component" value="Chromosome"/>
</dbReference>
<evidence type="ECO:0000313" key="13">
    <source>
        <dbReference type="EMBL" id="WOV86220.1"/>
    </source>
</evidence>
<dbReference type="SUPFAM" id="SSF53623">
    <property type="entry name" value="MurD-like peptide ligases, catalytic domain"/>
    <property type="match status" value="1"/>
</dbReference>
<gene>
    <name evidence="10" type="primary">murE</name>
    <name evidence="13" type="ORF">QWT69_09690</name>
</gene>
<reference evidence="13 14" key="1">
    <citation type="submission" date="2023-06" db="EMBL/GenBank/DDBJ databases">
        <title>Sporosarcina sp. nov., isolated from Korean tranditional fermented seafood 'Jeotgal'.</title>
        <authorList>
            <person name="Yang A.I."/>
            <person name="Shin N.-R."/>
        </authorList>
    </citation>
    <scope>NUCLEOTIDE SEQUENCE [LARGE SCALE GENOMIC DNA]</scope>
    <source>
        <strain evidence="13 14">T2O-4</strain>
    </source>
</reference>
<dbReference type="Pfam" id="PF02875">
    <property type="entry name" value="Mur_ligase_C"/>
    <property type="match status" value="1"/>
</dbReference>
<evidence type="ECO:0000259" key="12">
    <source>
        <dbReference type="Pfam" id="PF08245"/>
    </source>
</evidence>
<sequence length="476" mass="52291">MLLSELVKNWPCTVLGSVGVVVKGITEHSRSVQEGYIFVARKGACDDGLVHVEEAIDRGAVAVIIDRNIQTGCVVTRGVTWIIVPDGQQFISHASAKLAGNPSQSLTVIAVTGTNGKTTVTHFIAQLLRLHGEKVAVIGTTGIYMDELKLHCSLPEMTTLPAEHLHPLLKDCVDAGVTHVVLEASSLGLSTYRLEHCEIDIGVFLNIGVDHYDEHGSKEAYIQAKKRLTTLAKCLIVNADDEQCVSLVSETDKPLGYFNEHMILGRQVASGLYPNTLPGKHNKSNAFAAVSVLTMLGYDQFQSLSFCNRLMLPEGRLQRISRGGLTIFVDYAHTPDALQTVLMALEEEFKDIPITTVFGCGGNRDRGKRPQMGEVAATFSSKVIITSDNPRREDPSSIINDILRGAIFHMEKIIVEPDRLKAIRLAIDTATDREIILIAGKGHEKTQQIGQDLYHFSDFEVANKYLEDNFFGIRTE</sequence>
<dbReference type="EMBL" id="CP129118">
    <property type="protein sequence ID" value="WOV86220.1"/>
    <property type="molecule type" value="Genomic_DNA"/>
</dbReference>
<dbReference type="Gene3D" id="3.40.1190.10">
    <property type="entry name" value="Mur-like, catalytic domain"/>
    <property type="match status" value="1"/>
</dbReference>
<comment type="caution">
    <text evidence="10">Lacks conserved residue(s) required for the propagation of feature annotation.</text>
</comment>
<protein>
    <recommendedName>
        <fullName evidence="10">UDP-N-acetylmuramoyl-L-alanyl-D-glutamate--2,6-diaminopimelate ligase</fullName>
        <ecNumber evidence="10">6.3.2.13</ecNumber>
    </recommendedName>
    <alternativeName>
        <fullName evidence="10">Meso-A2pm-adding enzyme</fullName>
    </alternativeName>
    <alternativeName>
        <fullName evidence="10">Meso-diaminopimelate-adding enzyme</fullName>
    </alternativeName>
    <alternativeName>
        <fullName evidence="10">UDP-MurNAc-L-Ala-D-Glu:meso-diaminopimelate ligase</fullName>
    </alternativeName>
    <alternativeName>
        <fullName evidence="10">UDP-MurNAc-tripeptide synthetase</fullName>
    </alternativeName>
    <alternativeName>
        <fullName evidence="10">UDP-N-acetylmuramyl-tripeptide synthetase</fullName>
    </alternativeName>
</protein>
<evidence type="ECO:0000256" key="4">
    <source>
        <dbReference type="ARBA" id="ARBA00022598"/>
    </source>
</evidence>
<dbReference type="Gene3D" id="3.90.190.20">
    <property type="entry name" value="Mur ligase, C-terminal domain"/>
    <property type="match status" value="1"/>
</dbReference>
<evidence type="ECO:0000256" key="5">
    <source>
        <dbReference type="ARBA" id="ARBA00022741"/>
    </source>
</evidence>
<feature type="binding site" evidence="10">
    <location>
        <begin position="388"/>
        <end position="391"/>
    </location>
    <ligand>
        <name>meso-2,6-diaminopimelate</name>
        <dbReference type="ChEBI" id="CHEBI:57791"/>
    </ligand>
</feature>
<evidence type="ECO:0000256" key="7">
    <source>
        <dbReference type="ARBA" id="ARBA00022960"/>
    </source>
</evidence>
<feature type="domain" description="Mur ligase central" evidence="12">
    <location>
        <begin position="111"/>
        <end position="247"/>
    </location>
</feature>
<dbReference type="SUPFAM" id="SSF63418">
    <property type="entry name" value="MurE/MurF N-terminal domain"/>
    <property type="match status" value="1"/>
</dbReference>
<dbReference type="Pfam" id="PF08245">
    <property type="entry name" value="Mur_ligase_M"/>
    <property type="match status" value="1"/>
</dbReference>
<dbReference type="SUPFAM" id="SSF53244">
    <property type="entry name" value="MurD-like peptide ligases, peptide-binding domain"/>
    <property type="match status" value="1"/>
</dbReference>
<dbReference type="NCBIfam" id="NF001126">
    <property type="entry name" value="PRK00139.1-4"/>
    <property type="match status" value="1"/>
</dbReference>
<dbReference type="InterPro" id="IPR005761">
    <property type="entry name" value="UDP-N-AcMur-Glu-dNH2Pim_ligase"/>
</dbReference>
<evidence type="ECO:0000256" key="2">
    <source>
        <dbReference type="ARBA" id="ARBA00005898"/>
    </source>
</evidence>
<evidence type="ECO:0000256" key="3">
    <source>
        <dbReference type="ARBA" id="ARBA00022490"/>
    </source>
</evidence>
<dbReference type="Gene3D" id="3.40.1390.10">
    <property type="entry name" value="MurE/MurF, N-terminal domain"/>
    <property type="match status" value="1"/>
</dbReference>
<dbReference type="PANTHER" id="PTHR23135">
    <property type="entry name" value="MUR LIGASE FAMILY MEMBER"/>
    <property type="match status" value="1"/>
</dbReference>
<dbReference type="InterPro" id="IPR013221">
    <property type="entry name" value="Mur_ligase_cen"/>
</dbReference>
<comment type="function">
    <text evidence="10">Catalyzes the addition of meso-diaminopimelic acid to the nucleotide precursor UDP-N-acetylmuramoyl-L-alanyl-D-glutamate (UMAG) in the biosynthesis of bacterial cell-wall peptidoglycan.</text>
</comment>
<feature type="binding site" evidence="10">
    <location>
        <position position="185"/>
    </location>
    <ligand>
        <name>UDP-N-acetyl-alpha-D-muramoyl-L-alanyl-D-glutamate</name>
        <dbReference type="ChEBI" id="CHEBI:83900"/>
    </ligand>
</feature>
<dbReference type="EC" id="6.3.2.13" evidence="10"/>
<proteinExistence type="inferred from homology"/>
<dbReference type="GO" id="GO:0008765">
    <property type="term" value="F:UDP-N-acetylmuramoylalanyl-D-glutamate-2,6-diaminopimelate ligase activity"/>
    <property type="evidence" value="ECO:0007669"/>
    <property type="project" value="UniProtKB-EC"/>
</dbReference>
<dbReference type="PROSITE" id="PS01011">
    <property type="entry name" value="FOLYLPOLYGLU_SYNT_1"/>
    <property type="match status" value="1"/>
</dbReference>
<feature type="domain" description="Mur ligase C-terminal" evidence="11">
    <location>
        <begin position="315"/>
        <end position="442"/>
    </location>
</feature>
<keyword evidence="6 10" id="KW-0067">ATP-binding</keyword>
<feature type="binding site" evidence="10">
    <location>
        <begin position="158"/>
        <end position="159"/>
    </location>
    <ligand>
        <name>UDP-N-acetyl-alpha-D-muramoyl-L-alanyl-D-glutamate</name>
        <dbReference type="ChEBI" id="CHEBI:83900"/>
    </ligand>
</feature>
<feature type="short sequence motif" description="Meso-diaminopimelate recognition motif" evidence="10">
    <location>
        <begin position="388"/>
        <end position="391"/>
    </location>
</feature>
<dbReference type="InterPro" id="IPR035911">
    <property type="entry name" value="MurE/MurF_N"/>
</dbReference>
<feature type="binding site" evidence="10">
    <location>
        <position position="29"/>
    </location>
    <ligand>
        <name>UDP-N-acetyl-alpha-D-muramoyl-L-alanyl-D-glutamate</name>
        <dbReference type="ChEBI" id="CHEBI:83900"/>
    </ligand>
</feature>
<comment type="similarity">
    <text evidence="2 10">Belongs to the MurCDEF family. MurE subfamily.</text>
</comment>
<feature type="modified residue" description="N6-carboxylysine" evidence="10">
    <location>
        <position position="225"/>
    </location>
</feature>
<feature type="binding site" evidence="10">
    <location>
        <position position="364"/>
    </location>
    <ligand>
        <name>meso-2,6-diaminopimelate</name>
        <dbReference type="ChEBI" id="CHEBI:57791"/>
    </ligand>
</feature>
<dbReference type="InterPro" id="IPR018109">
    <property type="entry name" value="Folylpolyglutamate_synth_CS"/>
</dbReference>
<dbReference type="PANTHER" id="PTHR23135:SF4">
    <property type="entry name" value="UDP-N-ACETYLMURAMOYL-L-ALANYL-D-GLUTAMATE--2,6-DIAMINOPIMELATE LIGASE MURE HOMOLOG, CHLOROPLASTIC"/>
    <property type="match status" value="1"/>
</dbReference>
<evidence type="ECO:0000259" key="11">
    <source>
        <dbReference type="Pfam" id="PF02875"/>
    </source>
</evidence>
<feature type="binding site" evidence="10">
    <location>
        <position position="440"/>
    </location>
    <ligand>
        <name>meso-2,6-diaminopimelate</name>
        <dbReference type="ChEBI" id="CHEBI:57791"/>
    </ligand>
</feature>
<keyword evidence="10" id="KW-0131">Cell cycle</keyword>
<dbReference type="RefSeq" id="WP_317965174.1">
    <property type="nucleotide sequence ID" value="NZ_CP129118.1"/>
</dbReference>
<keyword evidence="7 10" id="KW-0133">Cell shape</keyword>
<feature type="binding site" evidence="10">
    <location>
        <position position="444"/>
    </location>
    <ligand>
        <name>meso-2,6-diaminopimelate</name>
        <dbReference type="ChEBI" id="CHEBI:57791"/>
    </ligand>
</feature>
<organism evidence="13 14">
    <name type="scientific">Sporosarcina oncorhynchi</name>
    <dbReference type="NCBI Taxonomy" id="3056444"/>
    <lineage>
        <taxon>Bacteria</taxon>
        <taxon>Bacillati</taxon>
        <taxon>Bacillota</taxon>
        <taxon>Bacilli</taxon>
        <taxon>Bacillales</taxon>
        <taxon>Caryophanaceae</taxon>
        <taxon>Sporosarcina</taxon>
    </lineage>
</organism>
<accession>A0ABZ0L194</accession>
<feature type="binding site" evidence="10">
    <location>
        <begin position="113"/>
        <end position="119"/>
    </location>
    <ligand>
        <name>ATP</name>
        <dbReference type="ChEBI" id="CHEBI:30616"/>
    </ligand>
</feature>
<dbReference type="InterPro" id="IPR036565">
    <property type="entry name" value="Mur-like_cat_sf"/>
</dbReference>
<keyword evidence="4 10" id="KW-0436">Ligase</keyword>
<dbReference type="HAMAP" id="MF_00208">
    <property type="entry name" value="MurE"/>
    <property type="match status" value="1"/>
</dbReference>
<keyword evidence="3 10" id="KW-0963">Cytoplasm</keyword>
<evidence type="ECO:0000313" key="14">
    <source>
        <dbReference type="Proteomes" id="UP001303902"/>
    </source>
</evidence>
<evidence type="ECO:0000256" key="10">
    <source>
        <dbReference type="HAMAP-Rule" id="MF_00208"/>
    </source>
</evidence>
<comment type="pathway">
    <text evidence="1 10">Cell wall biogenesis; peptidoglycan biosynthesis.</text>
</comment>
<keyword evidence="10" id="KW-0132">Cell division</keyword>
<comment type="cofactor">
    <cofactor evidence="10">
        <name>Mg(2+)</name>
        <dbReference type="ChEBI" id="CHEBI:18420"/>
    </cofactor>
</comment>
<comment type="subcellular location">
    <subcellularLocation>
        <location evidence="10">Cytoplasm</location>
    </subcellularLocation>
</comment>
<comment type="catalytic activity">
    <reaction evidence="10">
        <text>UDP-N-acetyl-alpha-D-muramoyl-L-alanyl-D-glutamate + meso-2,6-diaminopimelate + ATP = UDP-N-acetyl-alpha-D-muramoyl-L-alanyl-gamma-D-glutamyl-meso-2,6-diaminopimelate + ADP + phosphate + H(+)</text>
        <dbReference type="Rhea" id="RHEA:23676"/>
        <dbReference type="ChEBI" id="CHEBI:15378"/>
        <dbReference type="ChEBI" id="CHEBI:30616"/>
        <dbReference type="ChEBI" id="CHEBI:43474"/>
        <dbReference type="ChEBI" id="CHEBI:57791"/>
        <dbReference type="ChEBI" id="CHEBI:83900"/>
        <dbReference type="ChEBI" id="CHEBI:83905"/>
        <dbReference type="ChEBI" id="CHEBI:456216"/>
        <dbReference type="EC" id="6.3.2.13"/>
    </reaction>
</comment>
<feature type="binding site" evidence="10">
    <location>
        <position position="193"/>
    </location>
    <ligand>
        <name>UDP-N-acetyl-alpha-D-muramoyl-L-alanyl-D-glutamate</name>
        <dbReference type="ChEBI" id="CHEBI:83900"/>
    </ligand>
</feature>
<keyword evidence="9 10" id="KW-0961">Cell wall biogenesis/degradation</keyword>
<comment type="PTM">
    <text evidence="10">Carboxylation is probably crucial for Mg(2+) binding and, consequently, for the gamma-phosphate positioning of ATP.</text>
</comment>
<keyword evidence="8 10" id="KW-0573">Peptidoglycan synthesis</keyword>
<keyword evidence="5 10" id="KW-0547">Nucleotide-binding</keyword>
<dbReference type="InterPro" id="IPR004101">
    <property type="entry name" value="Mur_ligase_C"/>
</dbReference>
<keyword evidence="14" id="KW-1185">Reference proteome</keyword>
<evidence type="ECO:0000256" key="1">
    <source>
        <dbReference type="ARBA" id="ARBA00004752"/>
    </source>
</evidence>
<dbReference type="InterPro" id="IPR036615">
    <property type="entry name" value="Mur_ligase_C_dom_sf"/>
</dbReference>